<keyword evidence="13 16" id="KW-0173">Coenzyme A biosynthesis</keyword>
<feature type="binding site" evidence="16">
    <location>
        <position position="92"/>
    </location>
    <ligand>
        <name>substrate</name>
    </ligand>
</feature>
<comment type="catalytic activity">
    <reaction evidence="1 16">
        <text>(R)-pantothenate + ATP = (R)-4'-phosphopantothenate + ADP + H(+)</text>
        <dbReference type="Rhea" id="RHEA:16373"/>
        <dbReference type="ChEBI" id="CHEBI:10986"/>
        <dbReference type="ChEBI" id="CHEBI:15378"/>
        <dbReference type="ChEBI" id="CHEBI:29032"/>
        <dbReference type="ChEBI" id="CHEBI:30616"/>
        <dbReference type="ChEBI" id="CHEBI:456216"/>
        <dbReference type="EC" id="2.7.1.33"/>
    </reaction>
</comment>
<feature type="binding site" evidence="16">
    <location>
        <position position="126"/>
    </location>
    <ligand>
        <name>ATP</name>
        <dbReference type="ChEBI" id="CHEBI:30616"/>
    </ligand>
</feature>
<keyword evidence="12 16" id="KW-0630">Potassium</keyword>
<dbReference type="Gene3D" id="3.30.420.40">
    <property type="match status" value="2"/>
</dbReference>
<evidence type="ECO:0000256" key="10">
    <source>
        <dbReference type="ARBA" id="ARBA00022777"/>
    </source>
</evidence>
<dbReference type="UniPathway" id="UPA00241">
    <property type="reaction ID" value="UER00352"/>
</dbReference>
<dbReference type="RefSeq" id="WP_105074274.1">
    <property type="nucleotide sequence ID" value="NZ_JAFLKP010000133.1"/>
</dbReference>
<evidence type="ECO:0000256" key="12">
    <source>
        <dbReference type="ARBA" id="ARBA00022958"/>
    </source>
</evidence>
<evidence type="ECO:0000256" key="13">
    <source>
        <dbReference type="ARBA" id="ARBA00022993"/>
    </source>
</evidence>
<comment type="pathway">
    <text evidence="4 16">Cofactor biosynthesis; coenzyme A biosynthesis; CoA from (R)-pantothenate: step 1/5.</text>
</comment>
<gene>
    <name evidence="16" type="primary">coaX</name>
    <name evidence="17" type="ORF">CXB77_13225</name>
</gene>
<dbReference type="PANTHER" id="PTHR34265:SF1">
    <property type="entry name" value="TYPE III PANTOTHENATE KINASE"/>
    <property type="match status" value="1"/>
</dbReference>
<feature type="binding site" evidence="16">
    <location>
        <begin position="99"/>
        <end position="102"/>
    </location>
    <ligand>
        <name>substrate</name>
    </ligand>
</feature>
<keyword evidence="10 16" id="KW-0418">Kinase</keyword>
<feature type="binding site" evidence="16">
    <location>
        <position position="123"/>
    </location>
    <ligand>
        <name>K(+)</name>
        <dbReference type="ChEBI" id="CHEBI:29103"/>
    </ligand>
</feature>
<evidence type="ECO:0000256" key="5">
    <source>
        <dbReference type="ARBA" id="ARBA00011738"/>
    </source>
</evidence>
<sequence length="241" mass="25254">MLLLDIGNTNLRWAVHDGAQLGAVQIARHGNAIPLDVLAAWETLPAPTRIVASNVGGAAVAEALGRVTQAYWGLAPEFVSTRAEYAGVRIAYAEPSRFGVDRWLALLAAHVDNPTAAPTLIVDAGTAATFDLLLADGRHLGGLIVPGLEMMRTSLLAGTQIPRIEIEPCGMLWANDTTAAVAAGSVQAIAALAERLAERLAAETGATVRILLTGGDAPRLRAAFSQPFIEIEDLVLRGLTV</sequence>
<feature type="binding site" evidence="16">
    <location>
        <position position="177"/>
    </location>
    <ligand>
        <name>substrate</name>
    </ligand>
</feature>
<dbReference type="GO" id="GO:0015937">
    <property type="term" value="P:coenzyme A biosynthetic process"/>
    <property type="evidence" value="ECO:0007669"/>
    <property type="project" value="UniProtKB-UniRule"/>
</dbReference>
<comment type="subunit">
    <text evidence="5 16">Homodimer.</text>
</comment>
<comment type="function">
    <text evidence="16">Catalyzes the phosphorylation of pantothenate (Pan), the first step in CoA biosynthesis.</text>
</comment>
<evidence type="ECO:0000313" key="18">
    <source>
        <dbReference type="Proteomes" id="UP000239936"/>
    </source>
</evidence>
<keyword evidence="7 16" id="KW-0963">Cytoplasm</keyword>
<evidence type="ECO:0000256" key="8">
    <source>
        <dbReference type="ARBA" id="ARBA00022679"/>
    </source>
</evidence>
<reference evidence="17 18" key="1">
    <citation type="submission" date="2018-01" db="EMBL/GenBank/DDBJ databases">
        <title>The complete genome sequence of Chromatium okenii LaCa, a purple sulfur bacterium with a turbulent life.</title>
        <authorList>
            <person name="Luedin S.M."/>
            <person name="Liechti N."/>
            <person name="Storelli N."/>
            <person name="Danza F."/>
            <person name="Wittwer M."/>
            <person name="Pothier J.F."/>
            <person name="Tonolla M.A."/>
        </authorList>
    </citation>
    <scope>NUCLEOTIDE SEQUENCE [LARGE SCALE GENOMIC DNA]</scope>
    <source>
        <strain evidence="17 18">LaCa</strain>
    </source>
</reference>
<dbReference type="EC" id="2.7.1.33" evidence="6 16"/>
<keyword evidence="16" id="KW-0479">Metal-binding</keyword>
<comment type="caution">
    <text evidence="17">The sequence shown here is derived from an EMBL/GenBank/DDBJ whole genome shotgun (WGS) entry which is preliminary data.</text>
</comment>
<dbReference type="AlphaFoldDB" id="A0A2S7XP69"/>
<comment type="similarity">
    <text evidence="14 16">Belongs to the type III pantothenate kinase family.</text>
</comment>
<evidence type="ECO:0000256" key="2">
    <source>
        <dbReference type="ARBA" id="ARBA00001958"/>
    </source>
</evidence>
<keyword evidence="11 16" id="KW-0067">ATP-binding</keyword>
<keyword evidence="8 16" id="KW-0808">Transferase</keyword>
<evidence type="ECO:0000256" key="15">
    <source>
        <dbReference type="ARBA" id="ARBA00040883"/>
    </source>
</evidence>
<keyword evidence="9 16" id="KW-0547">Nucleotide-binding</keyword>
<dbReference type="HAMAP" id="MF_01274">
    <property type="entry name" value="Pantothen_kinase_3"/>
    <property type="match status" value="1"/>
</dbReference>
<evidence type="ECO:0000256" key="11">
    <source>
        <dbReference type="ARBA" id="ARBA00022840"/>
    </source>
</evidence>
<evidence type="ECO:0000256" key="9">
    <source>
        <dbReference type="ARBA" id="ARBA00022741"/>
    </source>
</evidence>
<dbReference type="GO" id="GO:0004594">
    <property type="term" value="F:pantothenate kinase activity"/>
    <property type="evidence" value="ECO:0007669"/>
    <property type="project" value="UniProtKB-UniRule"/>
</dbReference>
<dbReference type="EMBL" id="PPGH01000037">
    <property type="protein sequence ID" value="PQJ95228.1"/>
    <property type="molecule type" value="Genomic_DNA"/>
</dbReference>
<proteinExistence type="inferred from homology"/>
<protein>
    <recommendedName>
        <fullName evidence="15 16">Type III pantothenate kinase</fullName>
        <ecNumber evidence="6 16">2.7.1.33</ecNumber>
    </recommendedName>
    <alternativeName>
        <fullName evidence="16">PanK-III</fullName>
    </alternativeName>
    <alternativeName>
        <fullName evidence="16">Pantothenic acid kinase</fullName>
    </alternativeName>
</protein>
<evidence type="ECO:0000256" key="3">
    <source>
        <dbReference type="ARBA" id="ARBA00004496"/>
    </source>
</evidence>
<dbReference type="OrthoDB" id="9781305at2"/>
<evidence type="ECO:0000313" key="17">
    <source>
        <dbReference type="EMBL" id="PQJ95228.1"/>
    </source>
</evidence>
<dbReference type="SUPFAM" id="SSF53067">
    <property type="entry name" value="Actin-like ATPase domain"/>
    <property type="match status" value="2"/>
</dbReference>
<dbReference type="InterPro" id="IPR043129">
    <property type="entry name" value="ATPase_NBD"/>
</dbReference>
<evidence type="ECO:0000256" key="14">
    <source>
        <dbReference type="ARBA" id="ARBA00038036"/>
    </source>
</evidence>
<dbReference type="PANTHER" id="PTHR34265">
    <property type="entry name" value="TYPE III PANTOTHENATE KINASE"/>
    <property type="match status" value="1"/>
</dbReference>
<dbReference type="Proteomes" id="UP000239936">
    <property type="component" value="Unassembled WGS sequence"/>
</dbReference>
<comment type="cofactor">
    <cofactor evidence="16">
        <name>NH4(+)</name>
        <dbReference type="ChEBI" id="CHEBI:28938"/>
    </cofactor>
    <cofactor evidence="16">
        <name>K(+)</name>
        <dbReference type="ChEBI" id="CHEBI:29103"/>
    </cofactor>
    <text evidence="16">A monovalent cation. Ammonium or potassium.</text>
</comment>
<dbReference type="CDD" id="cd24015">
    <property type="entry name" value="ASKHA_NBD_PanK-III"/>
    <property type="match status" value="1"/>
</dbReference>
<accession>A0A2S7XP69</accession>
<dbReference type="NCBIfam" id="TIGR00671">
    <property type="entry name" value="baf"/>
    <property type="match status" value="1"/>
</dbReference>
<organism evidence="17 18">
    <name type="scientific">Chromatium okenii</name>
    <dbReference type="NCBI Taxonomy" id="61644"/>
    <lineage>
        <taxon>Bacteria</taxon>
        <taxon>Pseudomonadati</taxon>
        <taxon>Pseudomonadota</taxon>
        <taxon>Gammaproteobacteria</taxon>
        <taxon>Chromatiales</taxon>
        <taxon>Chromatiaceae</taxon>
        <taxon>Chromatium</taxon>
    </lineage>
</organism>
<evidence type="ECO:0000256" key="6">
    <source>
        <dbReference type="ARBA" id="ARBA00012102"/>
    </source>
</evidence>
<dbReference type="InterPro" id="IPR004619">
    <property type="entry name" value="Type_III_PanK"/>
</dbReference>
<dbReference type="Pfam" id="PF03309">
    <property type="entry name" value="Pan_kinase"/>
    <property type="match status" value="1"/>
</dbReference>
<keyword evidence="18" id="KW-1185">Reference proteome</keyword>
<dbReference type="GO" id="GO:0005737">
    <property type="term" value="C:cytoplasm"/>
    <property type="evidence" value="ECO:0007669"/>
    <property type="project" value="UniProtKB-SubCell"/>
</dbReference>
<feature type="binding site" evidence="16">
    <location>
        <begin position="5"/>
        <end position="12"/>
    </location>
    <ligand>
        <name>ATP</name>
        <dbReference type="ChEBI" id="CHEBI:30616"/>
    </ligand>
</feature>
<evidence type="ECO:0000256" key="7">
    <source>
        <dbReference type="ARBA" id="ARBA00022490"/>
    </source>
</evidence>
<feature type="active site" description="Proton acceptor" evidence="16">
    <location>
        <position position="101"/>
    </location>
</feature>
<dbReference type="GO" id="GO:0046872">
    <property type="term" value="F:metal ion binding"/>
    <property type="evidence" value="ECO:0007669"/>
    <property type="project" value="UniProtKB-KW"/>
</dbReference>
<evidence type="ECO:0000256" key="16">
    <source>
        <dbReference type="HAMAP-Rule" id="MF_01274"/>
    </source>
</evidence>
<comment type="cofactor">
    <cofactor evidence="2">
        <name>K(+)</name>
        <dbReference type="ChEBI" id="CHEBI:29103"/>
    </cofactor>
</comment>
<evidence type="ECO:0000256" key="1">
    <source>
        <dbReference type="ARBA" id="ARBA00001206"/>
    </source>
</evidence>
<comment type="subcellular location">
    <subcellularLocation>
        <location evidence="3 16">Cytoplasm</location>
    </subcellularLocation>
</comment>
<evidence type="ECO:0000256" key="4">
    <source>
        <dbReference type="ARBA" id="ARBA00005225"/>
    </source>
</evidence>
<dbReference type="GO" id="GO:0005524">
    <property type="term" value="F:ATP binding"/>
    <property type="evidence" value="ECO:0007669"/>
    <property type="project" value="UniProtKB-UniRule"/>
</dbReference>
<name>A0A2S7XP69_9GAMM</name>